<feature type="transmembrane region" description="Helical" evidence="7">
    <location>
        <begin position="237"/>
        <end position="261"/>
    </location>
</feature>
<evidence type="ECO:0000256" key="7">
    <source>
        <dbReference type="SAM" id="Phobius"/>
    </source>
</evidence>
<dbReference type="Gene3D" id="1.20.1640.10">
    <property type="entry name" value="Multidrug efflux transporter AcrB transmembrane domain"/>
    <property type="match status" value="2"/>
</dbReference>
<feature type="transmembrane region" description="Helical" evidence="7">
    <location>
        <begin position="791"/>
        <end position="814"/>
    </location>
</feature>
<reference evidence="9 10" key="1">
    <citation type="submission" date="2019-09" db="EMBL/GenBank/DDBJ databases">
        <title>Report of infection by Mycobacterium simiae a patient suffering from pulmonary tuberculosis.</title>
        <authorList>
            <person name="Mohanty P.S."/>
            <person name="Bansal A.K."/>
            <person name="Singh H."/>
            <person name="Sharma S."/>
            <person name="Patil S.A."/>
            <person name="Upadhaya P."/>
            <person name="Singh P.K."/>
            <person name="Kumar D."/>
            <person name="Kumar S."/>
            <person name="Singh R.K."/>
            <person name="Chaudhary B."/>
        </authorList>
    </citation>
    <scope>NUCLEOTIDE SEQUENCE [LARGE SCALE GENOMIC DNA]</scope>
    <source>
        <strain evidence="9 10">JAL-560-SIM</strain>
    </source>
</reference>
<feature type="transmembrane region" description="Helical" evidence="7">
    <location>
        <begin position="765"/>
        <end position="784"/>
    </location>
</feature>
<sequence>MIGRFIQRFALLIVGVWAVAAIVGNSLAPKIEQLISTEDQPFSPYGTPTSLAVQRSAAAFSEKSPGDNVGYLVLERDGALNDGDRTFYDQLVAALRRDSRHVVEVVDWWGVPAIADAVLSRDHHAVTAAMRLAGMVGTSQARESITAARNIVAHLHPPDGLHVYVTGAGATVMDEFEAIDRQIQLITATTIAALLILLSLIYRSLMTAMVPLVSVIVALTMAKPIVSVLVAHGFMGVSLFSVGLSIAVAVGAGTGYAMFLLARYHERRRQGFAPPAALSDAYRAVAPVICGSILAVIAPLTALGWLSLARISILATTAFLCDIGVLVVGLAALTLTPALIALLARAGLAKPPQRLYAKRQWRRIGTNVARWPAPILVSSGVLVFILMIALPGVPIGWDEAAATPARYESNRGYQAADRHFPPNQLLPAVVTIETDHDIRNPAGLTAIERITAAVMEIRGVRMVRSASHPLGMVSKQAALTPSGGNLGDRLDEFSDQLNSREGTFAALDTSIGDLVSSLDLLPTGVQQGTYGIGQIGLAVHLMQDSISRIRARAGDVVDIFDPLRSFVAAIPDCPSNPVCAAAQEVVQWANSLVESTTKLADAAEQLAKAIADAASATSGALGLSGALNSVSAQLGQLRASAASLKEVLNNVGATPIRELPNYLHELAAISDAGPGVDLYASRRILTDPEMRAVLKDFVSPNGHATRLIVYGEGHEWGAEGAERARAILAAVNDATREGTLKPTSVQLTGVGPATRDLQDIVGHDLLMMAAITLGVVLAICTLLLRSPVAGLIVVGSIATSYICALGASVLIWQRLLGRELHWAVLPIAFVLVVAVGSACNLQFAMRIREESIAGPHIGIIRAYAATGAVVTAAGIILGTTMFALAISGVLSVAQIGVTVGIGLLLDALVVRAFVLPAMMVVLNRWLFWPRRSVGEVPEPELLNA</sequence>
<feature type="transmembrane region" description="Helical" evidence="7">
    <location>
        <begin position="209"/>
        <end position="231"/>
    </location>
</feature>
<comment type="similarity">
    <text evidence="2">Belongs to the resistance-nodulation-cell division (RND) (TC 2.A.6) family. MmpL subfamily.</text>
</comment>
<feature type="transmembrane region" description="Helical" evidence="7">
    <location>
        <begin position="820"/>
        <end position="841"/>
    </location>
</feature>
<feature type="transmembrane region" description="Helical" evidence="7">
    <location>
        <begin position="323"/>
        <end position="348"/>
    </location>
</feature>
<keyword evidence="3" id="KW-1003">Cell membrane</keyword>
<dbReference type="AlphaFoldDB" id="A0A5B1BLG9"/>
<evidence type="ECO:0000256" key="3">
    <source>
        <dbReference type="ARBA" id="ARBA00022475"/>
    </source>
</evidence>
<accession>A0A5B1BLG9</accession>
<organism evidence="9 10">
    <name type="scientific">Mycobacterium simiae</name>
    <name type="common">Mycobacterium habana</name>
    <dbReference type="NCBI Taxonomy" id="1784"/>
    <lineage>
        <taxon>Bacteria</taxon>
        <taxon>Bacillati</taxon>
        <taxon>Actinomycetota</taxon>
        <taxon>Actinomycetes</taxon>
        <taxon>Mycobacteriales</taxon>
        <taxon>Mycobacteriaceae</taxon>
        <taxon>Mycobacterium</taxon>
        <taxon>Mycobacterium simiae complex</taxon>
    </lineage>
</organism>
<keyword evidence="10" id="KW-1185">Reference proteome</keyword>
<dbReference type="PANTHER" id="PTHR33406">
    <property type="entry name" value="MEMBRANE PROTEIN MJ1562-RELATED"/>
    <property type="match status" value="1"/>
</dbReference>
<gene>
    <name evidence="9" type="ORF">F0Q45_18330</name>
</gene>
<evidence type="ECO:0000256" key="6">
    <source>
        <dbReference type="ARBA" id="ARBA00023136"/>
    </source>
</evidence>
<dbReference type="Pfam" id="PF03176">
    <property type="entry name" value="MMPL"/>
    <property type="match status" value="2"/>
</dbReference>
<dbReference type="OrthoDB" id="2365435at2"/>
<feature type="domain" description="Membrane transport protein MMPL" evidence="8">
    <location>
        <begin position="42"/>
        <end position="375"/>
    </location>
</feature>
<feature type="domain" description="Membrane transport protein MMPL" evidence="8">
    <location>
        <begin position="605"/>
        <end position="933"/>
    </location>
</feature>
<dbReference type="NCBIfam" id="TIGR00833">
    <property type="entry name" value="actII"/>
    <property type="match status" value="1"/>
</dbReference>
<evidence type="ECO:0000256" key="5">
    <source>
        <dbReference type="ARBA" id="ARBA00022989"/>
    </source>
</evidence>
<feature type="transmembrane region" description="Helical" evidence="7">
    <location>
        <begin position="862"/>
        <end position="886"/>
    </location>
</feature>
<feature type="transmembrane region" description="Helical" evidence="7">
    <location>
        <begin position="368"/>
        <end position="390"/>
    </location>
</feature>
<dbReference type="InterPro" id="IPR004869">
    <property type="entry name" value="MMPL_dom"/>
</dbReference>
<comment type="caution">
    <text evidence="9">The sequence shown here is derived from an EMBL/GenBank/DDBJ whole genome shotgun (WGS) entry which is preliminary data.</text>
</comment>
<dbReference type="PANTHER" id="PTHR33406:SF6">
    <property type="entry name" value="MEMBRANE PROTEIN YDGH-RELATED"/>
    <property type="match status" value="1"/>
</dbReference>
<dbReference type="InterPro" id="IPR050545">
    <property type="entry name" value="Mycobact_MmpL"/>
</dbReference>
<keyword evidence="5 7" id="KW-1133">Transmembrane helix</keyword>
<dbReference type="InterPro" id="IPR004707">
    <property type="entry name" value="MmpL_fam"/>
</dbReference>
<dbReference type="Proteomes" id="UP000324701">
    <property type="component" value="Unassembled WGS sequence"/>
</dbReference>
<evidence type="ECO:0000256" key="1">
    <source>
        <dbReference type="ARBA" id="ARBA00004651"/>
    </source>
</evidence>
<feature type="transmembrane region" description="Helical" evidence="7">
    <location>
        <begin position="183"/>
        <end position="202"/>
    </location>
</feature>
<comment type="subcellular location">
    <subcellularLocation>
        <location evidence="1">Cell membrane</location>
        <topology evidence="1">Multi-pass membrane protein</topology>
    </subcellularLocation>
</comment>
<feature type="transmembrane region" description="Helical" evidence="7">
    <location>
        <begin position="281"/>
        <end position="303"/>
    </location>
</feature>
<evidence type="ECO:0000256" key="4">
    <source>
        <dbReference type="ARBA" id="ARBA00022692"/>
    </source>
</evidence>
<keyword evidence="4 7" id="KW-0812">Transmembrane</keyword>
<evidence type="ECO:0000313" key="10">
    <source>
        <dbReference type="Proteomes" id="UP000324701"/>
    </source>
</evidence>
<dbReference type="SUPFAM" id="SSF82866">
    <property type="entry name" value="Multidrug efflux transporter AcrB transmembrane domain"/>
    <property type="match status" value="2"/>
</dbReference>
<dbReference type="GO" id="GO:0005886">
    <property type="term" value="C:plasma membrane"/>
    <property type="evidence" value="ECO:0007669"/>
    <property type="project" value="UniProtKB-SubCell"/>
</dbReference>
<proteinExistence type="inferred from homology"/>
<feature type="transmembrane region" description="Helical" evidence="7">
    <location>
        <begin position="892"/>
        <end position="922"/>
    </location>
</feature>
<evidence type="ECO:0000313" key="9">
    <source>
        <dbReference type="EMBL" id="KAA1248861.1"/>
    </source>
</evidence>
<keyword evidence="6 7" id="KW-0472">Membrane</keyword>
<evidence type="ECO:0000256" key="2">
    <source>
        <dbReference type="ARBA" id="ARBA00010157"/>
    </source>
</evidence>
<dbReference type="EMBL" id="VTZN01000126">
    <property type="protein sequence ID" value="KAA1248861.1"/>
    <property type="molecule type" value="Genomic_DNA"/>
</dbReference>
<evidence type="ECO:0000259" key="8">
    <source>
        <dbReference type="Pfam" id="PF03176"/>
    </source>
</evidence>
<name>A0A5B1BLG9_MYCSI</name>
<protein>
    <submittedName>
        <fullName evidence="9">RND family transporter</fullName>
    </submittedName>
</protein>